<evidence type="ECO:0000313" key="2">
    <source>
        <dbReference type="EMBL" id="CEM48871.1"/>
    </source>
</evidence>
<feature type="compositionally biased region" description="Low complexity" evidence="1">
    <location>
        <begin position="720"/>
        <end position="740"/>
    </location>
</feature>
<protein>
    <submittedName>
        <fullName evidence="2">Uncharacterized protein</fullName>
    </submittedName>
</protein>
<feature type="compositionally biased region" description="Basic and acidic residues" evidence="1">
    <location>
        <begin position="611"/>
        <end position="639"/>
    </location>
</feature>
<name>A0A0G4HWM5_9ALVE</name>
<evidence type="ECO:0000256" key="1">
    <source>
        <dbReference type="SAM" id="MobiDB-lite"/>
    </source>
</evidence>
<feature type="compositionally biased region" description="Acidic residues" evidence="1">
    <location>
        <begin position="457"/>
        <end position="469"/>
    </location>
</feature>
<feature type="compositionally biased region" description="Polar residues" evidence="1">
    <location>
        <begin position="398"/>
        <end position="408"/>
    </location>
</feature>
<gene>
    <name evidence="2" type="ORF">Cvel_9071</name>
</gene>
<accession>A0A0G4HWM5</accession>
<reference evidence="2" key="1">
    <citation type="submission" date="2014-11" db="EMBL/GenBank/DDBJ databases">
        <authorList>
            <person name="Otto D Thomas"/>
            <person name="Naeem Raeece"/>
        </authorList>
    </citation>
    <scope>NUCLEOTIDE SEQUENCE</scope>
</reference>
<feature type="region of interest" description="Disordered" evidence="1">
    <location>
        <begin position="398"/>
        <end position="689"/>
    </location>
</feature>
<feature type="region of interest" description="Disordered" evidence="1">
    <location>
        <begin position="720"/>
        <end position="781"/>
    </location>
</feature>
<dbReference type="VEuPathDB" id="CryptoDB:Cvel_9071"/>
<proteinExistence type="predicted"/>
<organism evidence="2">
    <name type="scientific">Chromera velia CCMP2878</name>
    <dbReference type="NCBI Taxonomy" id="1169474"/>
    <lineage>
        <taxon>Eukaryota</taxon>
        <taxon>Sar</taxon>
        <taxon>Alveolata</taxon>
        <taxon>Colpodellida</taxon>
        <taxon>Chromeraceae</taxon>
        <taxon>Chromera</taxon>
    </lineage>
</organism>
<sequence>MRNEDRNCLSSGSVALQKTLKGSATFAFARSHVALSLLDWKCLEDDFLVVLEGFGAPFTRPLFVKAGPVEHVEVETARPHKLLISKIQFQTVFCRDQLQENPHDLAETFQEKWNEWIAQVHASGSRLTGALARLCREKNITFVLACVNAGDGTPRHDIHAREKRRQQEFSIFGRVAHTTADAVFRDDEGPAPMKIMYKQMMDVMRATALSMPDAASRQPAVKDSNRPTDGAPGSRVQEFRQGGDFSIDQEVYETLVAQRPNGIDIVFRYNVVFNARSAADIQSKAHEFGPLLRERLACRPLNQHGGNCFVLDPRRVQTLIDGLYERGKAHSLWGRGDGGFLIGVEVGSAPVPTKSFRREKEKKELRRELQGSVREGTVGVGRAQGGPDCSEASQVTVAQNGNLSQQLSDPARKRERTGGMLAGRDSIPNPAPRLCHSHQKQLSGEEGAERAVREEGELSSDESEEEIIDAEAPQGGGAGGRLNATHSAQHCQSAAADAEAGLRRSTSMRAVPIDGAVSQADRCLRRELSPSASQTGGGQDMEPSGVALLTRGVAPQVEVAEGKPAVDNQVTEGVRLSTAAEGPSQDGSGKASTGPEDPVPYLCDAEAQPKPQEREIGGSEVGDTAKSDSQMLERGKERGLSAATDHCETLSPVLQTGSRAEEEEGVQKEKITQSPVSLESPQVHDTELRPRECSQKIVKRTEGAFCVSSPSRTDRLKILTTVGDTGSDSQTDSLSSSSSKESIDGAVADSFSQGSRNESRLARKRAKAHEGLQSVLKDRSPSRLSTSKKCLKTFGRKTAWKALPKKLQNRLLQKMQCIDAPRWSALIRRLKTHATWKRGLAASLSLSVPMSVCLRAFLRKNCK</sequence>
<dbReference type="EMBL" id="CDMZ01004171">
    <property type="protein sequence ID" value="CEM48871.1"/>
    <property type="molecule type" value="Genomic_DNA"/>
</dbReference>
<dbReference type="AlphaFoldDB" id="A0A0G4HWM5"/>
<feature type="compositionally biased region" description="Basic and acidic residues" evidence="1">
    <location>
        <begin position="447"/>
        <end position="456"/>
    </location>
</feature>
<feature type="region of interest" description="Disordered" evidence="1">
    <location>
        <begin position="212"/>
        <end position="240"/>
    </location>
</feature>